<evidence type="ECO:0000313" key="2">
    <source>
        <dbReference type="EMBL" id="KAF7336560.1"/>
    </source>
</evidence>
<proteinExistence type="predicted"/>
<dbReference type="EMBL" id="JACAZH010000036">
    <property type="protein sequence ID" value="KAF7336560.1"/>
    <property type="molecule type" value="Genomic_DNA"/>
</dbReference>
<gene>
    <name evidence="2" type="ORF">MSAN_02288200</name>
</gene>
<organism evidence="2 3">
    <name type="scientific">Mycena sanguinolenta</name>
    <dbReference type="NCBI Taxonomy" id="230812"/>
    <lineage>
        <taxon>Eukaryota</taxon>
        <taxon>Fungi</taxon>
        <taxon>Dikarya</taxon>
        <taxon>Basidiomycota</taxon>
        <taxon>Agaricomycotina</taxon>
        <taxon>Agaricomycetes</taxon>
        <taxon>Agaricomycetidae</taxon>
        <taxon>Agaricales</taxon>
        <taxon>Marasmiineae</taxon>
        <taxon>Mycenaceae</taxon>
        <taxon>Mycena</taxon>
    </lineage>
</organism>
<evidence type="ECO:0000256" key="1">
    <source>
        <dbReference type="SAM" id="MobiDB-lite"/>
    </source>
</evidence>
<reference evidence="2" key="1">
    <citation type="submission" date="2020-05" db="EMBL/GenBank/DDBJ databases">
        <title>Mycena genomes resolve the evolution of fungal bioluminescence.</title>
        <authorList>
            <person name="Tsai I.J."/>
        </authorList>
    </citation>
    <scope>NUCLEOTIDE SEQUENCE</scope>
    <source>
        <strain evidence="2">160909Yilan</strain>
    </source>
</reference>
<dbReference type="AlphaFoldDB" id="A0A8H6X9P9"/>
<comment type="caution">
    <text evidence="2">The sequence shown here is derived from an EMBL/GenBank/DDBJ whole genome shotgun (WGS) entry which is preliminary data.</text>
</comment>
<keyword evidence="3" id="KW-1185">Reference proteome</keyword>
<protein>
    <submittedName>
        <fullName evidence="2">Uncharacterized protein</fullName>
    </submittedName>
</protein>
<accession>A0A8H6X9P9</accession>
<sequence length="342" mass="38200">MPILPFPRQFRHATSPPTPTLPSPRRFGRDGPQIHGTCPPQHPLLRRHPRSPFPPPSPPTLSFPCRFNWGWPQIEGKSPPRLPPLRRRPRSMSPPPSPPTLLFARRFTWRGPQINRTSPPHCPPIPQPFSRLFSHGRPQMEGTCTLHRPPLRRHPADFAVSLPIELGLAANERDVSPRSTLCVVDGRAHCPRRRRRRLGRFLANSPRVGLKSTGRVPRSTLRLVDVRACRPRPRPHRRRLCRFLPDSATNRREKSPMSPLASSLPTFATVAAAAADLDVSAPIGPQIKGTDTYCRCRLCSACRIGRTASSVPRAHAPCSKFMAVGDVWHIMHAACLVGTLQA</sequence>
<name>A0A8H6X9P9_9AGAR</name>
<feature type="region of interest" description="Disordered" evidence="1">
    <location>
        <begin position="76"/>
        <end position="100"/>
    </location>
</feature>
<evidence type="ECO:0000313" key="3">
    <source>
        <dbReference type="Proteomes" id="UP000623467"/>
    </source>
</evidence>
<dbReference type="Proteomes" id="UP000623467">
    <property type="component" value="Unassembled WGS sequence"/>
</dbReference>
<feature type="region of interest" description="Disordered" evidence="1">
    <location>
        <begin position="1"/>
        <end position="57"/>
    </location>
</feature>